<evidence type="ECO:0000259" key="4">
    <source>
        <dbReference type="PROSITE" id="PS51987"/>
    </source>
</evidence>
<comment type="similarity">
    <text evidence="2 3">Belongs to the glutamine synthetase family.</text>
</comment>
<dbReference type="Proteomes" id="UP001583172">
    <property type="component" value="Unassembled WGS sequence"/>
</dbReference>
<organism evidence="5 6">
    <name type="scientific">Humicola insolens</name>
    <name type="common">Soft-rot fungus</name>
    <dbReference type="NCBI Taxonomy" id="85995"/>
    <lineage>
        <taxon>Eukaryota</taxon>
        <taxon>Fungi</taxon>
        <taxon>Dikarya</taxon>
        <taxon>Ascomycota</taxon>
        <taxon>Pezizomycotina</taxon>
        <taxon>Sordariomycetes</taxon>
        <taxon>Sordariomycetidae</taxon>
        <taxon>Sordariales</taxon>
        <taxon>Chaetomiaceae</taxon>
        <taxon>Mycothermus</taxon>
    </lineage>
</organism>
<dbReference type="PROSITE" id="PS51987">
    <property type="entry name" value="GS_CATALYTIC"/>
    <property type="match status" value="1"/>
</dbReference>
<sequence>MGRLLGRLADSGHHESTLLMGFEIEFVLLNESLDIARSPLDRTNAYSMTTGLSVLEEIVATLEDVSGIQVYHFHTEIKDQLEIALSPLPPMQAIDTVMMAQETIRALALSHGLKASISPRAVLGGPLSGVHAHMSVKSESLGLHFLAGVLKKVKPLRAFGLATYDSYLRAVGDAAGEWVGWETRNKDLPINQISEPRWELRFLDGTANIYLFIAALLVAGIDGVRQGYPRESSDCNVAIPPSLGPGALGEWLGKYGITKRMPATLRDALDAAREDTELQGWVGPEPWARYLKVKETEVATFSKMTDEERRQKLLE</sequence>
<accession>A0ABR3V455</accession>
<dbReference type="EMBL" id="JAZGSY010000452">
    <property type="protein sequence ID" value="KAL1836176.1"/>
    <property type="molecule type" value="Genomic_DNA"/>
</dbReference>
<comment type="caution">
    <text evidence="5">The sequence shown here is derived from an EMBL/GenBank/DDBJ whole genome shotgun (WGS) entry which is preliminary data.</text>
</comment>
<protein>
    <recommendedName>
        <fullName evidence="4">GS catalytic domain-containing protein</fullName>
    </recommendedName>
</protein>
<evidence type="ECO:0000256" key="2">
    <source>
        <dbReference type="PROSITE-ProRule" id="PRU01331"/>
    </source>
</evidence>
<keyword evidence="6" id="KW-1185">Reference proteome</keyword>
<evidence type="ECO:0000313" key="6">
    <source>
        <dbReference type="Proteomes" id="UP001583172"/>
    </source>
</evidence>
<gene>
    <name evidence="5" type="ORF">VTJ49DRAFT_5473</name>
</gene>
<evidence type="ECO:0000256" key="1">
    <source>
        <dbReference type="ARBA" id="ARBA00022598"/>
    </source>
</evidence>
<dbReference type="InterPro" id="IPR008146">
    <property type="entry name" value="Gln_synth_cat_dom"/>
</dbReference>
<proteinExistence type="inferred from homology"/>
<dbReference type="PANTHER" id="PTHR43785">
    <property type="entry name" value="GAMMA-GLUTAMYLPUTRESCINE SYNTHETASE"/>
    <property type="match status" value="1"/>
</dbReference>
<dbReference type="Pfam" id="PF00120">
    <property type="entry name" value="Gln-synt_C"/>
    <property type="match status" value="1"/>
</dbReference>
<name>A0ABR3V455_HUMIN</name>
<dbReference type="PANTHER" id="PTHR43785:SF2">
    <property type="entry name" value="TYPE-1 GLUTAMINE SYNTHETASE 1"/>
    <property type="match status" value="1"/>
</dbReference>
<keyword evidence="1" id="KW-0436">Ligase</keyword>
<dbReference type="InterPro" id="IPR014746">
    <property type="entry name" value="Gln_synth/guanido_kin_cat_dom"/>
</dbReference>
<evidence type="ECO:0000256" key="3">
    <source>
        <dbReference type="RuleBase" id="RU000384"/>
    </source>
</evidence>
<reference evidence="5 6" key="1">
    <citation type="journal article" date="2024" name="Commun. Biol.">
        <title>Comparative genomic analysis of thermophilic fungi reveals convergent evolutionary adaptations and gene losses.</title>
        <authorList>
            <person name="Steindorff A.S."/>
            <person name="Aguilar-Pontes M.V."/>
            <person name="Robinson A.J."/>
            <person name="Andreopoulos B."/>
            <person name="LaButti K."/>
            <person name="Kuo A."/>
            <person name="Mondo S."/>
            <person name="Riley R."/>
            <person name="Otillar R."/>
            <person name="Haridas S."/>
            <person name="Lipzen A."/>
            <person name="Grimwood J."/>
            <person name="Schmutz J."/>
            <person name="Clum A."/>
            <person name="Reid I.D."/>
            <person name="Moisan M.C."/>
            <person name="Butler G."/>
            <person name="Nguyen T.T.M."/>
            <person name="Dewar K."/>
            <person name="Conant G."/>
            <person name="Drula E."/>
            <person name="Henrissat B."/>
            <person name="Hansel C."/>
            <person name="Singer S."/>
            <person name="Hutchinson M.I."/>
            <person name="de Vries R.P."/>
            <person name="Natvig D.O."/>
            <person name="Powell A.J."/>
            <person name="Tsang A."/>
            <person name="Grigoriev I.V."/>
        </authorList>
    </citation>
    <scope>NUCLEOTIDE SEQUENCE [LARGE SCALE GENOMIC DNA]</scope>
    <source>
        <strain evidence="5 6">CBS 620.91</strain>
    </source>
</reference>
<evidence type="ECO:0000313" key="5">
    <source>
        <dbReference type="EMBL" id="KAL1836176.1"/>
    </source>
</evidence>
<dbReference type="SMART" id="SM01230">
    <property type="entry name" value="Gln-synt_C"/>
    <property type="match status" value="1"/>
</dbReference>
<dbReference type="SUPFAM" id="SSF55931">
    <property type="entry name" value="Glutamine synthetase/guanido kinase"/>
    <property type="match status" value="1"/>
</dbReference>
<feature type="domain" description="GS catalytic" evidence="4">
    <location>
        <begin position="1"/>
        <end position="315"/>
    </location>
</feature>
<dbReference type="Gene3D" id="3.30.590.10">
    <property type="entry name" value="Glutamine synthetase/guanido kinase, catalytic domain"/>
    <property type="match status" value="1"/>
</dbReference>